<name>A0A8J2ST92_9STRA</name>
<dbReference type="AlphaFoldDB" id="A0A8J2ST92"/>
<dbReference type="EMBL" id="CAKKNE010000005">
    <property type="protein sequence ID" value="CAH0376446.1"/>
    <property type="molecule type" value="Genomic_DNA"/>
</dbReference>
<comment type="caution">
    <text evidence="1">The sequence shown here is derived from an EMBL/GenBank/DDBJ whole genome shotgun (WGS) entry which is preliminary data.</text>
</comment>
<protein>
    <submittedName>
        <fullName evidence="1">Uncharacterized protein</fullName>
    </submittedName>
</protein>
<sequence length="202" mass="21220">TTRVRRRGRATSPVARLALVVGVVGGGAGRVVVGVVAAYAAAPAATAAAPFPIVARDAGRERRVLLRFARARRGAESGARPRRPRGLGRGRGLVVVFCRVEPGRASSESSRIQPQRLGHCDRRARALSSQACSSVPCARADQSSVFHQRREKFDAWHNACVTALPGNNSETSAAGTATGTRAPALPSATLQHLFVVALTRTA</sequence>
<evidence type="ECO:0000313" key="1">
    <source>
        <dbReference type="EMBL" id="CAH0376446.1"/>
    </source>
</evidence>
<gene>
    <name evidence="1" type="ORF">PECAL_5P10340</name>
</gene>
<keyword evidence="2" id="KW-1185">Reference proteome</keyword>
<feature type="non-terminal residue" evidence="1">
    <location>
        <position position="1"/>
    </location>
</feature>
<proteinExistence type="predicted"/>
<evidence type="ECO:0000313" key="2">
    <source>
        <dbReference type="Proteomes" id="UP000789595"/>
    </source>
</evidence>
<dbReference type="Proteomes" id="UP000789595">
    <property type="component" value="Unassembled WGS sequence"/>
</dbReference>
<accession>A0A8J2ST92</accession>
<reference evidence="1" key="1">
    <citation type="submission" date="2021-11" db="EMBL/GenBank/DDBJ databases">
        <authorList>
            <consortium name="Genoscope - CEA"/>
            <person name="William W."/>
        </authorList>
    </citation>
    <scope>NUCLEOTIDE SEQUENCE</scope>
</reference>
<organism evidence="1 2">
    <name type="scientific">Pelagomonas calceolata</name>
    <dbReference type="NCBI Taxonomy" id="35677"/>
    <lineage>
        <taxon>Eukaryota</taxon>
        <taxon>Sar</taxon>
        <taxon>Stramenopiles</taxon>
        <taxon>Ochrophyta</taxon>
        <taxon>Pelagophyceae</taxon>
        <taxon>Pelagomonadales</taxon>
        <taxon>Pelagomonadaceae</taxon>
        <taxon>Pelagomonas</taxon>
    </lineage>
</organism>